<dbReference type="InParanoid" id="A0A194QZE2"/>
<feature type="region of interest" description="Disordered" evidence="1">
    <location>
        <begin position="1"/>
        <end position="23"/>
    </location>
</feature>
<feature type="region of interest" description="Disordered" evidence="1">
    <location>
        <begin position="77"/>
        <end position="99"/>
    </location>
</feature>
<organism evidence="2 3">
    <name type="scientific">Papilio machaon</name>
    <name type="common">Old World swallowtail butterfly</name>
    <dbReference type="NCBI Taxonomy" id="76193"/>
    <lineage>
        <taxon>Eukaryota</taxon>
        <taxon>Metazoa</taxon>
        <taxon>Ecdysozoa</taxon>
        <taxon>Arthropoda</taxon>
        <taxon>Hexapoda</taxon>
        <taxon>Insecta</taxon>
        <taxon>Pterygota</taxon>
        <taxon>Neoptera</taxon>
        <taxon>Endopterygota</taxon>
        <taxon>Lepidoptera</taxon>
        <taxon>Glossata</taxon>
        <taxon>Ditrysia</taxon>
        <taxon>Papilionoidea</taxon>
        <taxon>Papilionidae</taxon>
        <taxon>Papilioninae</taxon>
        <taxon>Papilio</taxon>
    </lineage>
</organism>
<reference evidence="2 3" key="1">
    <citation type="journal article" date="2015" name="Nat. Commun.">
        <title>Outbred genome sequencing and CRISPR/Cas9 gene editing in butterflies.</title>
        <authorList>
            <person name="Li X."/>
            <person name="Fan D."/>
            <person name="Zhang W."/>
            <person name="Liu G."/>
            <person name="Zhang L."/>
            <person name="Zhao L."/>
            <person name="Fang X."/>
            <person name="Chen L."/>
            <person name="Dong Y."/>
            <person name="Chen Y."/>
            <person name="Ding Y."/>
            <person name="Zhao R."/>
            <person name="Feng M."/>
            <person name="Zhu Y."/>
            <person name="Feng Y."/>
            <person name="Jiang X."/>
            <person name="Zhu D."/>
            <person name="Xiang H."/>
            <person name="Feng X."/>
            <person name="Li S."/>
            <person name="Wang J."/>
            <person name="Zhang G."/>
            <person name="Kronforst M.R."/>
            <person name="Wang W."/>
        </authorList>
    </citation>
    <scope>NUCLEOTIDE SEQUENCE [LARGE SCALE GENOMIC DNA]</scope>
    <source>
        <strain evidence="2">Ya'a_city_454_Pm</strain>
        <tissue evidence="2">Whole body</tissue>
    </source>
</reference>
<keyword evidence="3" id="KW-1185">Reference proteome</keyword>
<name>A0A194QZE2_PAPMA</name>
<evidence type="ECO:0000313" key="2">
    <source>
        <dbReference type="EMBL" id="KPJ10345.1"/>
    </source>
</evidence>
<evidence type="ECO:0000256" key="1">
    <source>
        <dbReference type="SAM" id="MobiDB-lite"/>
    </source>
</evidence>
<dbReference type="Proteomes" id="UP000053240">
    <property type="component" value="Unassembled WGS sequence"/>
</dbReference>
<sequence length="99" mass="10326">MSTEREYGSGSSNTHPLKPRRLPGLAALTELAECMHRTGRGGYAGEGGVIASLPRQRSMGVVVTMKMSQASCELRAASNGAEECGTSEARSRRGPTAGS</sequence>
<proteinExistence type="predicted"/>
<protein>
    <submittedName>
        <fullName evidence="2">Uncharacterized protein</fullName>
    </submittedName>
</protein>
<dbReference type="AlphaFoldDB" id="A0A194QZE2"/>
<evidence type="ECO:0000313" key="3">
    <source>
        <dbReference type="Proteomes" id="UP000053240"/>
    </source>
</evidence>
<gene>
    <name evidence="2" type="ORF">RR48_09005</name>
</gene>
<accession>A0A194QZE2</accession>
<dbReference type="EMBL" id="KQ460953">
    <property type="protein sequence ID" value="KPJ10345.1"/>
    <property type="molecule type" value="Genomic_DNA"/>
</dbReference>